<reference evidence="1" key="3">
    <citation type="submission" date="2022-06" db="UniProtKB">
        <authorList>
            <consortium name="EnsemblPlants"/>
        </authorList>
    </citation>
    <scope>IDENTIFICATION</scope>
</reference>
<protein>
    <submittedName>
        <fullName evidence="1">Uncharacterized protein</fullName>
    </submittedName>
</protein>
<evidence type="ECO:0000313" key="1">
    <source>
        <dbReference type="EnsemblPlants" id="TuG1812G0300000158.01.T01.cds304218"/>
    </source>
</evidence>
<dbReference type="EnsemblPlants" id="TuG1812G0300000158.01.T01">
    <property type="protein sequence ID" value="TuG1812G0300000158.01.T01.cds304218"/>
    <property type="gene ID" value="TuG1812G0300000158.01"/>
</dbReference>
<organism evidence="1 2">
    <name type="scientific">Triticum urartu</name>
    <name type="common">Red wild einkorn</name>
    <name type="synonym">Crithodium urartu</name>
    <dbReference type="NCBI Taxonomy" id="4572"/>
    <lineage>
        <taxon>Eukaryota</taxon>
        <taxon>Viridiplantae</taxon>
        <taxon>Streptophyta</taxon>
        <taxon>Embryophyta</taxon>
        <taxon>Tracheophyta</taxon>
        <taxon>Spermatophyta</taxon>
        <taxon>Magnoliopsida</taxon>
        <taxon>Liliopsida</taxon>
        <taxon>Poales</taxon>
        <taxon>Poaceae</taxon>
        <taxon>BOP clade</taxon>
        <taxon>Pooideae</taxon>
        <taxon>Triticodae</taxon>
        <taxon>Triticeae</taxon>
        <taxon>Triticinae</taxon>
        <taxon>Triticum</taxon>
    </lineage>
</organism>
<evidence type="ECO:0000313" key="2">
    <source>
        <dbReference type="Proteomes" id="UP000015106"/>
    </source>
</evidence>
<sequence length="38" mass="4111">MGTVATEDDLAHGFRPEQLHMSPLATISKVCTESIPLN</sequence>
<dbReference type="AlphaFoldDB" id="A0A8R7TQ78"/>
<dbReference type="Proteomes" id="UP000015106">
    <property type="component" value="Chromosome 3"/>
</dbReference>
<name>A0A8R7TQ78_TRIUA</name>
<proteinExistence type="predicted"/>
<reference evidence="2" key="1">
    <citation type="journal article" date="2013" name="Nature">
        <title>Draft genome of the wheat A-genome progenitor Triticum urartu.</title>
        <authorList>
            <person name="Ling H.Q."/>
            <person name="Zhao S."/>
            <person name="Liu D."/>
            <person name="Wang J."/>
            <person name="Sun H."/>
            <person name="Zhang C."/>
            <person name="Fan H."/>
            <person name="Li D."/>
            <person name="Dong L."/>
            <person name="Tao Y."/>
            <person name="Gao C."/>
            <person name="Wu H."/>
            <person name="Li Y."/>
            <person name="Cui Y."/>
            <person name="Guo X."/>
            <person name="Zheng S."/>
            <person name="Wang B."/>
            <person name="Yu K."/>
            <person name="Liang Q."/>
            <person name="Yang W."/>
            <person name="Lou X."/>
            <person name="Chen J."/>
            <person name="Feng M."/>
            <person name="Jian J."/>
            <person name="Zhang X."/>
            <person name="Luo G."/>
            <person name="Jiang Y."/>
            <person name="Liu J."/>
            <person name="Wang Z."/>
            <person name="Sha Y."/>
            <person name="Zhang B."/>
            <person name="Wu H."/>
            <person name="Tang D."/>
            <person name="Shen Q."/>
            <person name="Xue P."/>
            <person name="Zou S."/>
            <person name="Wang X."/>
            <person name="Liu X."/>
            <person name="Wang F."/>
            <person name="Yang Y."/>
            <person name="An X."/>
            <person name="Dong Z."/>
            <person name="Zhang K."/>
            <person name="Zhang X."/>
            <person name="Luo M.C."/>
            <person name="Dvorak J."/>
            <person name="Tong Y."/>
            <person name="Wang J."/>
            <person name="Yang H."/>
            <person name="Li Z."/>
            <person name="Wang D."/>
            <person name="Zhang A."/>
            <person name="Wang J."/>
        </authorList>
    </citation>
    <scope>NUCLEOTIDE SEQUENCE</scope>
    <source>
        <strain evidence="2">cv. G1812</strain>
    </source>
</reference>
<dbReference type="Gramene" id="TuG1812G0300000158.01.T01">
    <property type="protein sequence ID" value="TuG1812G0300000158.01.T01.cds304218"/>
    <property type="gene ID" value="TuG1812G0300000158.01"/>
</dbReference>
<keyword evidence="2" id="KW-1185">Reference proteome</keyword>
<reference evidence="1" key="2">
    <citation type="submission" date="2018-03" db="EMBL/GenBank/DDBJ databases">
        <title>The Triticum urartu genome reveals the dynamic nature of wheat genome evolution.</title>
        <authorList>
            <person name="Ling H."/>
            <person name="Ma B."/>
            <person name="Shi X."/>
            <person name="Liu H."/>
            <person name="Dong L."/>
            <person name="Sun H."/>
            <person name="Cao Y."/>
            <person name="Gao Q."/>
            <person name="Zheng S."/>
            <person name="Li Y."/>
            <person name="Yu Y."/>
            <person name="Du H."/>
            <person name="Qi M."/>
            <person name="Li Y."/>
            <person name="Yu H."/>
            <person name="Cui Y."/>
            <person name="Wang N."/>
            <person name="Chen C."/>
            <person name="Wu H."/>
            <person name="Zhao Y."/>
            <person name="Zhang J."/>
            <person name="Li Y."/>
            <person name="Zhou W."/>
            <person name="Zhang B."/>
            <person name="Hu W."/>
            <person name="Eijk M."/>
            <person name="Tang J."/>
            <person name="Witsenboer H."/>
            <person name="Zhao S."/>
            <person name="Li Z."/>
            <person name="Zhang A."/>
            <person name="Wang D."/>
            <person name="Liang C."/>
        </authorList>
    </citation>
    <scope>NUCLEOTIDE SEQUENCE [LARGE SCALE GENOMIC DNA]</scope>
    <source>
        <strain evidence="1">cv. G1812</strain>
    </source>
</reference>
<accession>A0A8R7TQ78</accession>